<keyword evidence="2" id="KW-0233">DNA recombination</keyword>
<gene>
    <name evidence="4" type="ORF">QNN03_05125</name>
</gene>
<evidence type="ECO:0000256" key="2">
    <source>
        <dbReference type="ARBA" id="ARBA00023172"/>
    </source>
</evidence>
<dbReference type="RefSeq" id="WP_285430673.1">
    <property type="nucleotide sequence ID" value="NZ_JASJUS010000003.1"/>
</dbReference>
<protein>
    <submittedName>
        <fullName evidence="4">Integrase</fullName>
    </submittedName>
</protein>
<dbReference type="EMBL" id="JASJUS010000003">
    <property type="protein sequence ID" value="MDL2075814.1"/>
    <property type="molecule type" value="Genomic_DNA"/>
</dbReference>
<name>A0ABT7ITB1_9ACTN</name>
<reference evidence="4 5" key="1">
    <citation type="submission" date="2023-05" db="EMBL/GenBank/DDBJ databases">
        <title>Streptomyces fuscus sp. nov., a brown-black pigment producing actinomyces isolated from dry sand of Sea duck farm.</title>
        <authorList>
            <person name="Xie J."/>
            <person name="Shen N."/>
        </authorList>
    </citation>
    <scope>NUCLEOTIDE SEQUENCE [LARGE SCALE GENOMIC DNA]</scope>
    <source>
        <strain evidence="4 5">GXMU-J15</strain>
    </source>
</reference>
<organism evidence="4 5">
    <name type="scientific">Streptomyces fuscus</name>
    <dbReference type="NCBI Taxonomy" id="3048495"/>
    <lineage>
        <taxon>Bacteria</taxon>
        <taxon>Bacillati</taxon>
        <taxon>Actinomycetota</taxon>
        <taxon>Actinomycetes</taxon>
        <taxon>Kitasatosporales</taxon>
        <taxon>Streptomycetaceae</taxon>
        <taxon>Streptomyces</taxon>
    </lineage>
</organism>
<dbReference type="Gene3D" id="1.10.150.130">
    <property type="match status" value="1"/>
</dbReference>
<evidence type="ECO:0000256" key="1">
    <source>
        <dbReference type="ARBA" id="ARBA00023125"/>
    </source>
</evidence>
<proteinExistence type="predicted"/>
<evidence type="ECO:0000313" key="5">
    <source>
        <dbReference type="Proteomes" id="UP001241926"/>
    </source>
</evidence>
<dbReference type="SUPFAM" id="SSF56349">
    <property type="entry name" value="DNA breaking-rejoining enzymes"/>
    <property type="match status" value="1"/>
</dbReference>
<comment type="caution">
    <text evidence="4">The sequence shown here is derived from an EMBL/GenBank/DDBJ whole genome shotgun (WGS) entry which is preliminary data.</text>
</comment>
<feature type="region of interest" description="Disordered" evidence="3">
    <location>
        <begin position="159"/>
        <end position="182"/>
    </location>
</feature>
<keyword evidence="5" id="KW-1185">Reference proteome</keyword>
<dbReference type="Proteomes" id="UP001241926">
    <property type="component" value="Unassembled WGS sequence"/>
</dbReference>
<keyword evidence="1" id="KW-0238">DNA-binding</keyword>
<dbReference type="InterPro" id="IPR010998">
    <property type="entry name" value="Integrase_recombinase_N"/>
</dbReference>
<dbReference type="InterPro" id="IPR011010">
    <property type="entry name" value="DNA_brk_join_enz"/>
</dbReference>
<evidence type="ECO:0000256" key="3">
    <source>
        <dbReference type="SAM" id="MobiDB-lite"/>
    </source>
</evidence>
<accession>A0ABT7ITB1</accession>
<evidence type="ECO:0000313" key="4">
    <source>
        <dbReference type="EMBL" id="MDL2075814.1"/>
    </source>
</evidence>
<dbReference type="InterPro" id="IPR013762">
    <property type="entry name" value="Integrase-like_cat_sf"/>
</dbReference>
<dbReference type="Gene3D" id="1.10.443.10">
    <property type="entry name" value="Intergrase catalytic core"/>
    <property type="match status" value="1"/>
</dbReference>
<sequence length="538" mass="60956">MVKVLEHWSVDFYDFITAPPPIDDPDILRFGDLAARAAHNGARHGTPVITSPSGLPDSRINLFFRTGRMAAHEASTWRRYAYALIVWLDFLDAIGSSWDCASVRDVEAFKDWRITDLRNDERIRPTSFDTDRAALNSFYTWASSRYGIFNPVPTVQADDSDEAAWRPGPGYTRQRRDPLRPAGSRRRQVKWLLRAALEQWRNIGLRGFGFDGLRREGWRGFNEDRDCAFVDGLYGTGLRVREWGSVLDVELPVSGSERMGEAWLAAKCIKGGEEGRKYWIPRRVLQSVEGYADPLEGSRAEVIRRAQRRGRYDRLRAVRIVTGHNPRTGELYVEGGGGPAAVALDVLSPDERRMLFRRTPSGLEPLCLWLSVSGLPKKVHSWEDTFDDANKRIAAAWVRRADPDGRLSEEERERIRGECPLWATAHMCRHSFALKWFSVLSLLEERRLEGFTAEEIEDFREQLGDIWLQLAILLGHKNPDTTRDHYLEPFTGLQLSYLMSLLDDDEQAGVDSLVRIFARHGGSTIMPVAAAAGSGGAR</sequence>